<organism evidence="1">
    <name type="scientific">Tanacetum cinerariifolium</name>
    <name type="common">Dalmatian daisy</name>
    <name type="synonym">Chrysanthemum cinerariifolium</name>
    <dbReference type="NCBI Taxonomy" id="118510"/>
    <lineage>
        <taxon>Eukaryota</taxon>
        <taxon>Viridiplantae</taxon>
        <taxon>Streptophyta</taxon>
        <taxon>Embryophyta</taxon>
        <taxon>Tracheophyta</taxon>
        <taxon>Spermatophyta</taxon>
        <taxon>Magnoliopsida</taxon>
        <taxon>eudicotyledons</taxon>
        <taxon>Gunneridae</taxon>
        <taxon>Pentapetalae</taxon>
        <taxon>asterids</taxon>
        <taxon>campanulids</taxon>
        <taxon>Asterales</taxon>
        <taxon>Asteraceae</taxon>
        <taxon>Asteroideae</taxon>
        <taxon>Anthemideae</taxon>
        <taxon>Anthemidinae</taxon>
        <taxon>Tanacetum</taxon>
    </lineage>
</organism>
<dbReference type="EMBL" id="BKCJ011825692">
    <property type="protein sequence ID" value="GFD56128.1"/>
    <property type="molecule type" value="Genomic_DNA"/>
</dbReference>
<evidence type="ECO:0000313" key="1">
    <source>
        <dbReference type="EMBL" id="GFD56128.1"/>
    </source>
</evidence>
<sequence length="72" mass="7886">MLNESQKRTKRAALVLALISSTPASTAGWLPTMPMLRPASRAKPTTIFSAKFWCTSMKESASIRPSITSRMS</sequence>
<name>A0A699XDQ4_TANCI</name>
<reference evidence="1" key="1">
    <citation type="journal article" date="2019" name="Sci. Rep.">
        <title>Draft genome of Tanacetum cinerariifolium, the natural source of mosquito coil.</title>
        <authorList>
            <person name="Yamashiro T."/>
            <person name="Shiraishi A."/>
            <person name="Satake H."/>
            <person name="Nakayama K."/>
        </authorList>
    </citation>
    <scope>NUCLEOTIDE SEQUENCE</scope>
</reference>
<dbReference type="AlphaFoldDB" id="A0A699XDQ4"/>
<protein>
    <submittedName>
        <fullName evidence="1">Uncharacterized protein</fullName>
    </submittedName>
</protein>
<proteinExistence type="predicted"/>
<gene>
    <name evidence="1" type="ORF">Tci_928097</name>
</gene>
<accession>A0A699XDQ4</accession>
<comment type="caution">
    <text evidence="1">The sequence shown here is derived from an EMBL/GenBank/DDBJ whole genome shotgun (WGS) entry which is preliminary data.</text>
</comment>